<dbReference type="Pfam" id="PF12867">
    <property type="entry name" value="DinB_2"/>
    <property type="match status" value="1"/>
</dbReference>
<dbReference type="AlphaFoldDB" id="A0A0A2WU46"/>
<sequence>MPAPFLNPLVPGLPPAVSAWVRGLEEVEEHLGRWAFGLSEEEFWWRPAPGLNPIGGLVRHILGSSYRLLRAGLPGELPGWASLGREWELQGPLEPKEVVVERFRAAWPVLLSEFQGLAGEDLGRPVRVGHLGAEAPLAHVLHHLVEHAQHHAGQVIYAHKLLKAR</sequence>
<dbReference type="STRING" id="276.THFILI_03400"/>
<comment type="caution">
    <text evidence="2">The sequence shown here is derived from an EMBL/GenBank/DDBJ whole genome shotgun (WGS) entry which is preliminary data.</text>
</comment>
<evidence type="ECO:0000313" key="3">
    <source>
        <dbReference type="Proteomes" id="UP000030364"/>
    </source>
</evidence>
<name>A0A0A2WU46_THEFI</name>
<evidence type="ECO:0000259" key="1">
    <source>
        <dbReference type="Pfam" id="PF12867"/>
    </source>
</evidence>
<organism evidence="2 3">
    <name type="scientific">Thermus filiformis</name>
    <dbReference type="NCBI Taxonomy" id="276"/>
    <lineage>
        <taxon>Bacteria</taxon>
        <taxon>Thermotogati</taxon>
        <taxon>Deinococcota</taxon>
        <taxon>Deinococci</taxon>
        <taxon>Thermales</taxon>
        <taxon>Thermaceae</taxon>
        <taxon>Thermus</taxon>
    </lineage>
</organism>
<dbReference type="Gene3D" id="1.20.120.450">
    <property type="entry name" value="dinb family like domain"/>
    <property type="match status" value="1"/>
</dbReference>
<reference evidence="2 3" key="1">
    <citation type="journal article" date="2015" name="Genome Announc.">
        <title>Draft Genome Sequence of the Thermophile Thermus filiformis ATCC 43280, Producer of Carotenoid-(Di)glucoside-Branched Fatty Acid (Di)esters and Source of Hyperthermostable Enzymes of Biotechnological Interest.</title>
        <authorList>
            <person name="Mandelli F."/>
            <person name="Oliveira Ramires B."/>
            <person name="Couger M.B."/>
            <person name="Paixao D.A."/>
            <person name="Camilo C.M."/>
            <person name="Polikarpov I."/>
            <person name="Prade R."/>
            <person name="Riano-Pachon D.M."/>
            <person name="Squina F.M."/>
        </authorList>
    </citation>
    <scope>NUCLEOTIDE SEQUENCE [LARGE SCALE GENOMIC DNA]</scope>
    <source>
        <strain evidence="2 3">ATCC 43280</strain>
    </source>
</reference>
<feature type="domain" description="DinB-like" evidence="1">
    <location>
        <begin position="33"/>
        <end position="155"/>
    </location>
</feature>
<dbReference type="RefSeq" id="WP_038063174.1">
    <property type="nucleotide sequence ID" value="NZ_JPSL02000037.1"/>
</dbReference>
<dbReference type="EMBL" id="JPSL02000037">
    <property type="protein sequence ID" value="KGQ22282.1"/>
    <property type="molecule type" value="Genomic_DNA"/>
</dbReference>
<dbReference type="InterPro" id="IPR024775">
    <property type="entry name" value="DinB-like"/>
</dbReference>
<accession>A0A0A2WU46</accession>
<keyword evidence="3" id="KW-1185">Reference proteome</keyword>
<dbReference type="InterPro" id="IPR034660">
    <property type="entry name" value="DinB/YfiT-like"/>
</dbReference>
<dbReference type="Proteomes" id="UP000030364">
    <property type="component" value="Unassembled WGS sequence"/>
</dbReference>
<dbReference type="PATRIC" id="fig|276.5.peg.892"/>
<proteinExistence type="predicted"/>
<protein>
    <recommendedName>
        <fullName evidence="1">DinB-like domain-containing protein</fullName>
    </recommendedName>
</protein>
<evidence type="ECO:0000313" key="2">
    <source>
        <dbReference type="EMBL" id="KGQ22282.1"/>
    </source>
</evidence>
<dbReference type="OrthoDB" id="31824at2"/>
<gene>
    <name evidence="2" type="ORF">THFILI_03400</name>
</gene>
<dbReference type="SUPFAM" id="SSF109854">
    <property type="entry name" value="DinB/YfiT-like putative metalloenzymes"/>
    <property type="match status" value="1"/>
</dbReference>